<protein>
    <submittedName>
        <fullName evidence="1">Uncharacterized protein</fullName>
    </submittedName>
</protein>
<evidence type="ECO:0000313" key="2">
    <source>
        <dbReference type="Proteomes" id="UP000181899"/>
    </source>
</evidence>
<name>A0A1I4ZNQ6_9CLOT</name>
<dbReference type="Proteomes" id="UP000181899">
    <property type="component" value="Unassembled WGS sequence"/>
</dbReference>
<reference evidence="1 2" key="1">
    <citation type="submission" date="2016-10" db="EMBL/GenBank/DDBJ databases">
        <authorList>
            <person name="de Groot N.N."/>
        </authorList>
    </citation>
    <scope>NUCLEOTIDE SEQUENCE [LARGE SCALE GENOMIC DNA]</scope>
    <source>
        <strain evidence="1 2">ML2</strain>
    </source>
</reference>
<gene>
    <name evidence="1" type="ORF">SAMN04488695_10275</name>
</gene>
<proteinExistence type="predicted"/>
<dbReference type="RefSeq" id="WP_074911041.1">
    <property type="nucleotide sequence ID" value="NZ_FOVK01000002.1"/>
</dbReference>
<keyword evidence="2" id="KW-1185">Reference proteome</keyword>
<sequence length="66" mass="8017">MIKNFEKLSIQTQERVKEIHSHQMSAFGSEKPEYQLKEVFKKDNMLCVRFKNGDWYHYSLNDGTWF</sequence>
<organism evidence="1 2">
    <name type="scientific">Proteiniclasticum ruminis</name>
    <dbReference type="NCBI Taxonomy" id="398199"/>
    <lineage>
        <taxon>Bacteria</taxon>
        <taxon>Bacillati</taxon>
        <taxon>Bacillota</taxon>
        <taxon>Clostridia</taxon>
        <taxon>Eubacteriales</taxon>
        <taxon>Clostridiaceae</taxon>
        <taxon>Proteiniclasticum</taxon>
    </lineage>
</organism>
<dbReference type="EMBL" id="FOVK01000002">
    <property type="protein sequence ID" value="SFN51817.1"/>
    <property type="molecule type" value="Genomic_DNA"/>
</dbReference>
<evidence type="ECO:0000313" key="1">
    <source>
        <dbReference type="EMBL" id="SFN51817.1"/>
    </source>
</evidence>
<dbReference type="AlphaFoldDB" id="A0A1I4ZNQ6"/>
<dbReference type="OrthoDB" id="1955334at2"/>
<accession>A0A1I4ZNQ6</accession>